<dbReference type="Proteomes" id="UP000580043">
    <property type="component" value="Unassembled WGS sequence"/>
</dbReference>
<evidence type="ECO:0000313" key="10">
    <source>
        <dbReference type="Proteomes" id="UP000580043"/>
    </source>
</evidence>
<accession>A0A848G112</accession>
<dbReference type="PROSITE" id="PS50198">
    <property type="entry name" value="PPIC_PPIASE_2"/>
    <property type="match status" value="1"/>
</dbReference>
<dbReference type="RefSeq" id="WP_169145409.1">
    <property type="nucleotide sequence ID" value="NZ_JABBGA010000005.1"/>
</dbReference>
<evidence type="ECO:0000256" key="3">
    <source>
        <dbReference type="ARBA" id="ARBA00013194"/>
    </source>
</evidence>
<feature type="domain" description="PpiC" evidence="8">
    <location>
        <begin position="142"/>
        <end position="241"/>
    </location>
</feature>
<evidence type="ECO:0000256" key="4">
    <source>
        <dbReference type="ARBA" id="ARBA00023110"/>
    </source>
</evidence>
<dbReference type="EMBL" id="JABBGA010000005">
    <property type="protein sequence ID" value="NML25867.1"/>
    <property type="molecule type" value="Genomic_DNA"/>
</dbReference>
<evidence type="ECO:0000256" key="2">
    <source>
        <dbReference type="ARBA" id="ARBA00007656"/>
    </source>
</evidence>
<dbReference type="GO" id="GO:0003755">
    <property type="term" value="F:peptidyl-prolyl cis-trans isomerase activity"/>
    <property type="evidence" value="ECO:0007669"/>
    <property type="project" value="UniProtKB-KW"/>
</dbReference>
<gene>
    <name evidence="9" type="ORF">HHL15_08955</name>
</gene>
<dbReference type="AlphaFoldDB" id="A0A848G112"/>
<keyword evidence="5 6" id="KW-0413">Isomerase</keyword>
<dbReference type="InterPro" id="IPR023058">
    <property type="entry name" value="PPIase_PpiC_CS"/>
</dbReference>
<dbReference type="InterPro" id="IPR046357">
    <property type="entry name" value="PPIase_dom_sf"/>
</dbReference>
<proteinExistence type="inferred from homology"/>
<evidence type="ECO:0000313" key="9">
    <source>
        <dbReference type="EMBL" id="NML25867.1"/>
    </source>
</evidence>
<feature type="chain" id="PRO_5032324687" description="peptidylprolyl isomerase" evidence="7">
    <location>
        <begin position="26"/>
        <end position="296"/>
    </location>
</feature>
<evidence type="ECO:0000256" key="7">
    <source>
        <dbReference type="SAM" id="SignalP"/>
    </source>
</evidence>
<dbReference type="EC" id="5.2.1.8" evidence="3"/>
<comment type="catalytic activity">
    <reaction evidence="1">
        <text>[protein]-peptidylproline (omega=180) = [protein]-peptidylproline (omega=0)</text>
        <dbReference type="Rhea" id="RHEA:16237"/>
        <dbReference type="Rhea" id="RHEA-COMP:10747"/>
        <dbReference type="Rhea" id="RHEA-COMP:10748"/>
        <dbReference type="ChEBI" id="CHEBI:83833"/>
        <dbReference type="ChEBI" id="CHEBI:83834"/>
        <dbReference type="EC" id="5.2.1.8"/>
    </reaction>
</comment>
<evidence type="ECO:0000259" key="8">
    <source>
        <dbReference type="PROSITE" id="PS50198"/>
    </source>
</evidence>
<evidence type="ECO:0000256" key="5">
    <source>
        <dbReference type="ARBA" id="ARBA00023235"/>
    </source>
</evidence>
<evidence type="ECO:0000256" key="6">
    <source>
        <dbReference type="PROSITE-ProRule" id="PRU00278"/>
    </source>
</evidence>
<dbReference type="PANTHER" id="PTHR47245">
    <property type="entry name" value="PEPTIDYLPROLYL ISOMERASE"/>
    <property type="match status" value="1"/>
</dbReference>
<reference evidence="9 10" key="1">
    <citation type="submission" date="2020-04" db="EMBL/GenBank/DDBJ databases">
        <title>Zoogloea sp. G-4-1-14 isolated from soil.</title>
        <authorList>
            <person name="Dahal R.H."/>
        </authorList>
    </citation>
    <scope>NUCLEOTIDE SEQUENCE [LARGE SCALE GENOMIC DNA]</scope>
    <source>
        <strain evidence="9 10">G-4-1-14</strain>
    </source>
</reference>
<dbReference type="Gene3D" id="3.10.50.40">
    <property type="match status" value="1"/>
</dbReference>
<dbReference type="PROSITE" id="PS01096">
    <property type="entry name" value="PPIC_PPIASE_1"/>
    <property type="match status" value="1"/>
</dbReference>
<organism evidence="9 10">
    <name type="scientific">Zoogloea dura</name>
    <dbReference type="NCBI Taxonomy" id="2728840"/>
    <lineage>
        <taxon>Bacteria</taxon>
        <taxon>Pseudomonadati</taxon>
        <taxon>Pseudomonadota</taxon>
        <taxon>Betaproteobacteria</taxon>
        <taxon>Rhodocyclales</taxon>
        <taxon>Zoogloeaceae</taxon>
        <taxon>Zoogloea</taxon>
    </lineage>
</organism>
<name>A0A848G112_9RHOO</name>
<comment type="caution">
    <text evidence="9">The sequence shown here is derived from an EMBL/GenBank/DDBJ whole genome shotgun (WGS) entry which is preliminary data.</text>
</comment>
<dbReference type="InterPro" id="IPR000297">
    <property type="entry name" value="PPIase_PpiC"/>
</dbReference>
<protein>
    <recommendedName>
        <fullName evidence="3">peptidylprolyl isomerase</fullName>
        <ecNumber evidence="3">5.2.1.8</ecNumber>
    </recommendedName>
</protein>
<dbReference type="Pfam" id="PF13616">
    <property type="entry name" value="Rotamase_3"/>
    <property type="match status" value="1"/>
</dbReference>
<dbReference type="InterPro" id="IPR050245">
    <property type="entry name" value="PrsA_foldase"/>
</dbReference>
<keyword evidence="7" id="KW-0732">Signal</keyword>
<feature type="signal peptide" evidence="7">
    <location>
        <begin position="1"/>
        <end position="25"/>
    </location>
</feature>
<comment type="similarity">
    <text evidence="2">Belongs to the PpiC/parvulin rotamase family.</text>
</comment>
<keyword evidence="10" id="KW-1185">Reference proteome</keyword>
<keyword evidence="4 6" id="KW-0697">Rotamase</keyword>
<dbReference type="PANTHER" id="PTHR47245:SF2">
    <property type="entry name" value="PEPTIDYL-PROLYL CIS-TRANS ISOMERASE HP_0175-RELATED"/>
    <property type="match status" value="1"/>
</dbReference>
<evidence type="ECO:0000256" key="1">
    <source>
        <dbReference type="ARBA" id="ARBA00000971"/>
    </source>
</evidence>
<dbReference type="SUPFAM" id="SSF54534">
    <property type="entry name" value="FKBP-like"/>
    <property type="match status" value="1"/>
</dbReference>
<sequence>MLKPLCLPLSALFSLALLAPLPAAADSAVLASRGDVQVTADDLAADLAGRPADFITRLREPGATGGERLVADILLRRLVAKKAQDDGLIARKDVADRLRLAQERVLYDIYMERAESQTVREDRIEALARDEYRAFPEKFTKPEEIRVRHILFRQCNCDKNAHRVLAESVLERLNKGESFEELATTLSEDPGSAKRGGDLGLKPKGTMVPEFEAAAYALKKPGELSGIVETSFGLHIIRFEERVAPVLRPFDEVKEGLMEAARNRVKGEARKKIADPFRDPATLSVDAEAVRRALAK</sequence>